<evidence type="ECO:0000259" key="4">
    <source>
        <dbReference type="PROSITE" id="PS51063"/>
    </source>
</evidence>
<dbReference type="InterPro" id="IPR036390">
    <property type="entry name" value="WH_DNA-bd_sf"/>
</dbReference>
<dbReference type="Gene3D" id="2.60.120.10">
    <property type="entry name" value="Jelly Rolls"/>
    <property type="match status" value="1"/>
</dbReference>
<name>A0ABV8AL53_9FLAO</name>
<gene>
    <name evidence="5" type="ORF">ACFOSX_14010</name>
</gene>
<keyword evidence="1" id="KW-0805">Transcription regulation</keyword>
<dbReference type="SMART" id="SM00419">
    <property type="entry name" value="HTH_CRP"/>
    <property type="match status" value="1"/>
</dbReference>
<comment type="caution">
    <text evidence="5">The sequence shown here is derived from an EMBL/GenBank/DDBJ whole genome shotgun (WGS) entry which is preliminary data.</text>
</comment>
<dbReference type="InterPro" id="IPR036388">
    <property type="entry name" value="WH-like_DNA-bd_sf"/>
</dbReference>
<dbReference type="Pfam" id="PF00027">
    <property type="entry name" value="cNMP_binding"/>
    <property type="match status" value="1"/>
</dbReference>
<dbReference type="SUPFAM" id="SSF46785">
    <property type="entry name" value="Winged helix' DNA-binding domain"/>
    <property type="match status" value="1"/>
</dbReference>
<evidence type="ECO:0000313" key="6">
    <source>
        <dbReference type="Proteomes" id="UP001595812"/>
    </source>
</evidence>
<dbReference type="InterPro" id="IPR012318">
    <property type="entry name" value="HTH_CRP"/>
</dbReference>
<reference evidence="6" key="1">
    <citation type="journal article" date="2019" name="Int. J. Syst. Evol. Microbiol.">
        <title>The Global Catalogue of Microorganisms (GCM) 10K type strain sequencing project: providing services to taxonomists for standard genome sequencing and annotation.</title>
        <authorList>
            <consortium name="The Broad Institute Genomics Platform"/>
            <consortium name="The Broad Institute Genome Sequencing Center for Infectious Disease"/>
            <person name="Wu L."/>
            <person name="Ma J."/>
        </authorList>
    </citation>
    <scope>NUCLEOTIDE SEQUENCE [LARGE SCALE GENOMIC DNA]</scope>
    <source>
        <strain evidence="6">CECT 8979</strain>
    </source>
</reference>
<accession>A0ABV8AL53</accession>
<protein>
    <submittedName>
        <fullName evidence="5">Crp/Fnr family transcriptional regulator</fullName>
    </submittedName>
</protein>
<feature type="domain" description="HTH crp-type" evidence="4">
    <location>
        <begin position="146"/>
        <end position="211"/>
    </location>
</feature>
<dbReference type="PROSITE" id="PS51063">
    <property type="entry name" value="HTH_CRP_2"/>
    <property type="match status" value="1"/>
</dbReference>
<dbReference type="InterPro" id="IPR000595">
    <property type="entry name" value="cNMP-bd_dom"/>
</dbReference>
<dbReference type="InterPro" id="IPR014710">
    <property type="entry name" value="RmlC-like_jellyroll"/>
</dbReference>
<dbReference type="Gene3D" id="1.10.10.10">
    <property type="entry name" value="Winged helix-like DNA-binding domain superfamily/Winged helix DNA-binding domain"/>
    <property type="match status" value="1"/>
</dbReference>
<dbReference type="Pfam" id="PF13545">
    <property type="entry name" value="HTH_Crp_2"/>
    <property type="match status" value="1"/>
</dbReference>
<dbReference type="InterPro" id="IPR018490">
    <property type="entry name" value="cNMP-bd_dom_sf"/>
</dbReference>
<dbReference type="SUPFAM" id="SSF51206">
    <property type="entry name" value="cAMP-binding domain-like"/>
    <property type="match status" value="1"/>
</dbReference>
<keyword evidence="6" id="KW-1185">Reference proteome</keyword>
<dbReference type="Proteomes" id="UP001595812">
    <property type="component" value="Unassembled WGS sequence"/>
</dbReference>
<proteinExistence type="predicted"/>
<keyword evidence="3" id="KW-0804">Transcription</keyword>
<sequence>MLQTSQLKQFESLFNTEFISKISEVATLHHFEKDDIIIDINQDLTSIPLLTKGLIKVTREDQDSNEILLYLLKEGDTCAMSLTCCMADRKSKIRAIAETDVDLNMIPVDYMNLWFSTEPQWQQFILTSYQSRFDEMLQTIDTLAFLNMDERLLNYLQTQSQLKNSETLNISHQDIALDLNTSRVVISRVLKKLENQGHLLLGRNQITLHKA</sequence>
<evidence type="ECO:0000256" key="1">
    <source>
        <dbReference type="ARBA" id="ARBA00023015"/>
    </source>
</evidence>
<evidence type="ECO:0000256" key="2">
    <source>
        <dbReference type="ARBA" id="ARBA00023125"/>
    </source>
</evidence>
<dbReference type="RefSeq" id="WP_386102537.1">
    <property type="nucleotide sequence ID" value="NZ_JBHSAT010000023.1"/>
</dbReference>
<organism evidence="5 6">
    <name type="scientific">Winogradskyella maritima</name>
    <dbReference type="NCBI Taxonomy" id="1517766"/>
    <lineage>
        <taxon>Bacteria</taxon>
        <taxon>Pseudomonadati</taxon>
        <taxon>Bacteroidota</taxon>
        <taxon>Flavobacteriia</taxon>
        <taxon>Flavobacteriales</taxon>
        <taxon>Flavobacteriaceae</taxon>
        <taxon>Winogradskyella</taxon>
    </lineage>
</organism>
<keyword evidence="2" id="KW-0238">DNA-binding</keyword>
<dbReference type="EMBL" id="JBHSAT010000023">
    <property type="protein sequence ID" value="MFC3878350.1"/>
    <property type="molecule type" value="Genomic_DNA"/>
</dbReference>
<evidence type="ECO:0000313" key="5">
    <source>
        <dbReference type="EMBL" id="MFC3878350.1"/>
    </source>
</evidence>
<evidence type="ECO:0000256" key="3">
    <source>
        <dbReference type="ARBA" id="ARBA00023163"/>
    </source>
</evidence>